<keyword evidence="1" id="KW-0472">Membrane</keyword>
<protein>
    <submittedName>
        <fullName evidence="2">Uncharacterized protein</fullName>
    </submittedName>
</protein>
<organism evidence="2 3">
    <name type="scientific">Enterobacter cancerogenus</name>
    <dbReference type="NCBI Taxonomy" id="69218"/>
    <lineage>
        <taxon>Bacteria</taxon>
        <taxon>Pseudomonadati</taxon>
        <taxon>Pseudomonadota</taxon>
        <taxon>Gammaproteobacteria</taxon>
        <taxon>Enterobacterales</taxon>
        <taxon>Enterobacteriaceae</taxon>
        <taxon>Enterobacter</taxon>
        <taxon>Enterobacter cloacae complex</taxon>
    </lineage>
</organism>
<evidence type="ECO:0000313" key="3">
    <source>
        <dbReference type="Proteomes" id="UP000351155"/>
    </source>
</evidence>
<gene>
    <name evidence="2" type="ORF">NCTC12126_01908</name>
</gene>
<feature type="transmembrane region" description="Helical" evidence="1">
    <location>
        <begin position="6"/>
        <end position="27"/>
    </location>
</feature>
<name>A0A484XH01_9ENTR</name>
<sequence length="65" mass="7566">MNQAHAWSVPNFFVCSMTAALMMYYSLKMSNRLSRLKGDEWEKLKAIIRQRGVWVVAVNCSDLRL</sequence>
<proteinExistence type="predicted"/>
<evidence type="ECO:0000256" key="1">
    <source>
        <dbReference type="SAM" id="Phobius"/>
    </source>
</evidence>
<keyword evidence="1" id="KW-1133">Transmembrane helix</keyword>
<dbReference type="AlphaFoldDB" id="A0A484XH01"/>
<reference evidence="2 3" key="1">
    <citation type="submission" date="2019-03" db="EMBL/GenBank/DDBJ databases">
        <authorList>
            <consortium name="Pathogen Informatics"/>
        </authorList>
    </citation>
    <scope>NUCLEOTIDE SEQUENCE [LARGE SCALE GENOMIC DNA]</scope>
    <source>
        <strain evidence="2 3">NCTC12126</strain>
    </source>
</reference>
<dbReference type="Proteomes" id="UP000351155">
    <property type="component" value="Unassembled WGS sequence"/>
</dbReference>
<accession>A0A484XH01</accession>
<keyword evidence="1" id="KW-0812">Transmembrane</keyword>
<dbReference type="EMBL" id="CAADIW010000009">
    <property type="protein sequence ID" value="VFS21819.1"/>
    <property type="molecule type" value="Genomic_DNA"/>
</dbReference>
<evidence type="ECO:0000313" key="2">
    <source>
        <dbReference type="EMBL" id="VFS21819.1"/>
    </source>
</evidence>